<name>A0A7W9LH58_9ACTN</name>
<accession>A0A7W9LH58</accession>
<gene>
    <name evidence="1" type="ORF">HD596_010381</name>
</gene>
<comment type="caution">
    <text evidence="1">The sequence shown here is derived from an EMBL/GenBank/DDBJ whole genome shotgun (WGS) entry which is preliminary data.</text>
</comment>
<sequence length="63" mass="6878">MSDDDLTRSWKDPYHRDAGVPHPAGEIVIPVHGGTQEMPTLGTTFIICTLPGCNPTVFFGCNY</sequence>
<keyword evidence="2" id="KW-1185">Reference proteome</keyword>
<protein>
    <submittedName>
        <fullName evidence="1">Uncharacterized protein</fullName>
    </submittedName>
</protein>
<dbReference type="EMBL" id="JACHMB010000001">
    <property type="protein sequence ID" value="MBB5783625.1"/>
    <property type="molecule type" value="Genomic_DNA"/>
</dbReference>
<evidence type="ECO:0000313" key="2">
    <source>
        <dbReference type="Proteomes" id="UP000579153"/>
    </source>
</evidence>
<dbReference type="RefSeq" id="WP_185076636.1">
    <property type="nucleotide sequence ID" value="NZ_JACHMB010000001.1"/>
</dbReference>
<dbReference type="Proteomes" id="UP000579153">
    <property type="component" value="Unassembled WGS sequence"/>
</dbReference>
<dbReference type="AlphaFoldDB" id="A0A7W9LH58"/>
<evidence type="ECO:0000313" key="1">
    <source>
        <dbReference type="EMBL" id="MBB5783625.1"/>
    </source>
</evidence>
<proteinExistence type="predicted"/>
<organism evidence="1 2">
    <name type="scientific">Nonomuraea jabiensis</name>
    <dbReference type="NCBI Taxonomy" id="882448"/>
    <lineage>
        <taxon>Bacteria</taxon>
        <taxon>Bacillati</taxon>
        <taxon>Actinomycetota</taxon>
        <taxon>Actinomycetes</taxon>
        <taxon>Streptosporangiales</taxon>
        <taxon>Streptosporangiaceae</taxon>
        <taxon>Nonomuraea</taxon>
    </lineage>
</organism>
<reference evidence="1 2" key="1">
    <citation type="submission" date="2020-08" db="EMBL/GenBank/DDBJ databases">
        <title>Sequencing the genomes of 1000 actinobacteria strains.</title>
        <authorList>
            <person name="Klenk H.-P."/>
        </authorList>
    </citation>
    <scope>NUCLEOTIDE SEQUENCE [LARGE SCALE GENOMIC DNA]</scope>
    <source>
        <strain evidence="1 2">DSM 45507</strain>
    </source>
</reference>